<name>R7W2G7_AEGTA</name>
<evidence type="ECO:0000259" key="1">
    <source>
        <dbReference type="Pfam" id="PF03478"/>
    </source>
</evidence>
<organism evidence="2">
    <name type="scientific">Aegilops tauschii</name>
    <name type="common">Tausch's goatgrass</name>
    <name type="synonym">Aegilops squarrosa</name>
    <dbReference type="NCBI Taxonomy" id="37682"/>
    <lineage>
        <taxon>Eukaryota</taxon>
        <taxon>Viridiplantae</taxon>
        <taxon>Streptophyta</taxon>
        <taxon>Embryophyta</taxon>
        <taxon>Tracheophyta</taxon>
        <taxon>Spermatophyta</taxon>
        <taxon>Magnoliopsida</taxon>
        <taxon>Liliopsida</taxon>
        <taxon>Poales</taxon>
        <taxon>Poaceae</taxon>
        <taxon>BOP clade</taxon>
        <taxon>Pooideae</taxon>
        <taxon>Triticodae</taxon>
        <taxon>Triticeae</taxon>
        <taxon>Triticinae</taxon>
        <taxon>Aegilops</taxon>
    </lineage>
</organism>
<dbReference type="PANTHER" id="PTHR33110">
    <property type="entry name" value="F-BOX/KELCH-REPEAT PROTEIN-RELATED"/>
    <property type="match status" value="1"/>
</dbReference>
<dbReference type="PANTHER" id="PTHR33110:SF141">
    <property type="entry name" value="F-BOX DOMAIN-CONTAINING PROTEIN"/>
    <property type="match status" value="1"/>
</dbReference>
<dbReference type="InterPro" id="IPR005174">
    <property type="entry name" value="KIB1-4_b-propeller"/>
</dbReference>
<evidence type="ECO:0000313" key="2">
    <source>
        <dbReference type="EnsemblPlants" id="EMT13073"/>
    </source>
</evidence>
<sequence length="561" mass="64427">MADSVDRARFRAAYCAHCMVEAVCRSWPAAANEHIPCLPRRRPWIVLTYPYFITSSDDNSSCRRLSYLPENTECIGSTDDWIALRRVVVDDVHSYLLHNHFSDTTLAQQLDTFIADASRLFDVRKVLVRSTNPWDSVDRARFRADYRAHTMVEAVCLSWRATAREHLPRPPRRLPWIVLTYGYFMTSSDNWCRRIPSLPKNVKCIGSTDDWNALQGVVIDNSCGNARETHSYLLHNPFSKITVPLPELDTLIGDNVSILLEVRKVLMRSNPRDVVAILTNNYNYPIILVRPGKGVWLPRLRSAPFIYIIDIVFIGDRLYGITQAEDLISLDIAFGVDGMPIITRAKRVIRHLPKAGDHSKVWSNVDFLRVRSYPSKLDDGYDLWSDVDEKYHKYVAKDKGEQGGETLNGEHDEDRVRYMMTKNTNDNTISEGIHYDKSDELLITTLQIVESLGKLLMVRRKLHCPPLGYYYTRSVDVFEANITAGEWVPVKDGLCGQALFISRYCCKSIHASGEIEKDAVYFADTGEVLDLRSRIISQPQRNLWFRWTMWLFPPEPDVDTI</sequence>
<dbReference type="Pfam" id="PF03478">
    <property type="entry name" value="Beta-prop_KIB1-4"/>
    <property type="match status" value="1"/>
</dbReference>
<proteinExistence type="predicted"/>
<reference evidence="2" key="1">
    <citation type="submission" date="2015-06" db="UniProtKB">
        <authorList>
            <consortium name="EnsemblPlants"/>
        </authorList>
    </citation>
    <scope>IDENTIFICATION</scope>
</reference>
<dbReference type="EnsemblPlants" id="EMT13073">
    <property type="protein sequence ID" value="EMT13073"/>
    <property type="gene ID" value="F775_04584"/>
</dbReference>
<protein>
    <recommendedName>
        <fullName evidence="1">KIB1-4 beta-propeller domain-containing protein</fullName>
    </recommendedName>
</protein>
<dbReference type="AlphaFoldDB" id="R7W2G7"/>
<feature type="domain" description="KIB1-4 beta-propeller" evidence="1">
    <location>
        <begin position="195"/>
        <end position="527"/>
    </location>
</feature>
<accession>R7W2G7</accession>